<accession>A0A100Y5E1</accession>
<evidence type="ECO:0000256" key="6">
    <source>
        <dbReference type="SAM" id="MobiDB-lite"/>
    </source>
</evidence>
<reference evidence="9 10" key="1">
    <citation type="submission" date="2015-11" db="EMBL/GenBank/DDBJ databases">
        <title>Genome-wide analysis reveals the secondary metabolome in Streptomyces kanasensis ZX01.</title>
        <authorList>
            <person name="Zhang G."/>
            <person name="Han L."/>
            <person name="Feng J."/>
            <person name="Zhang X."/>
        </authorList>
    </citation>
    <scope>NUCLEOTIDE SEQUENCE [LARGE SCALE GENOMIC DNA]</scope>
    <source>
        <strain evidence="9 10">ZX01</strain>
    </source>
</reference>
<keyword evidence="3 7" id="KW-0812">Transmembrane</keyword>
<feature type="region of interest" description="Disordered" evidence="6">
    <location>
        <begin position="1"/>
        <end position="25"/>
    </location>
</feature>
<evidence type="ECO:0000256" key="2">
    <source>
        <dbReference type="ARBA" id="ARBA00022475"/>
    </source>
</evidence>
<dbReference type="InterPro" id="IPR052027">
    <property type="entry name" value="PspC"/>
</dbReference>
<evidence type="ECO:0000256" key="5">
    <source>
        <dbReference type="ARBA" id="ARBA00023136"/>
    </source>
</evidence>
<dbReference type="InterPro" id="IPR007168">
    <property type="entry name" value="Phageshock_PspC_N"/>
</dbReference>
<name>A0A100Y5E1_9ACTN</name>
<comment type="subcellular location">
    <subcellularLocation>
        <location evidence="1">Cell membrane</location>
        <topology evidence="1">Single-pass membrane protein</topology>
    </subcellularLocation>
</comment>
<evidence type="ECO:0000256" key="7">
    <source>
        <dbReference type="SAM" id="Phobius"/>
    </source>
</evidence>
<feature type="domain" description="Phage shock protein PspC N-terminal" evidence="8">
    <location>
        <begin position="20"/>
        <end position="75"/>
    </location>
</feature>
<feature type="transmembrane region" description="Helical" evidence="7">
    <location>
        <begin position="279"/>
        <end position="296"/>
    </location>
</feature>
<proteinExistence type="predicted"/>
<dbReference type="PANTHER" id="PTHR33885">
    <property type="entry name" value="PHAGE SHOCK PROTEIN C"/>
    <property type="match status" value="1"/>
</dbReference>
<feature type="compositionally biased region" description="Pro residues" evidence="6">
    <location>
        <begin position="379"/>
        <end position="394"/>
    </location>
</feature>
<feature type="compositionally biased region" description="Pro residues" evidence="6">
    <location>
        <begin position="1"/>
        <end position="19"/>
    </location>
</feature>
<protein>
    <recommendedName>
        <fullName evidence="8">Phage shock protein PspC N-terminal domain-containing protein</fullName>
    </recommendedName>
</protein>
<feature type="transmembrane region" description="Helical" evidence="7">
    <location>
        <begin position="226"/>
        <end position="244"/>
    </location>
</feature>
<feature type="region of interest" description="Disordered" evidence="6">
    <location>
        <begin position="139"/>
        <end position="181"/>
    </location>
</feature>
<keyword evidence="4 7" id="KW-1133">Transmembrane helix</keyword>
<dbReference type="AlphaFoldDB" id="A0A100Y5E1"/>
<keyword evidence="2" id="KW-1003">Cell membrane</keyword>
<dbReference type="RefSeq" id="WP_058942734.1">
    <property type="nucleotide sequence ID" value="NZ_LNSV01000034.1"/>
</dbReference>
<dbReference type="PANTHER" id="PTHR33885:SF3">
    <property type="entry name" value="PHAGE SHOCK PROTEIN C"/>
    <property type="match status" value="1"/>
</dbReference>
<feature type="transmembrane region" description="Helical" evidence="7">
    <location>
        <begin position="46"/>
        <end position="73"/>
    </location>
</feature>
<keyword evidence="5 7" id="KW-0472">Membrane</keyword>
<gene>
    <name evidence="9" type="ORF">ATE80_15115</name>
</gene>
<feature type="transmembrane region" description="Helical" evidence="7">
    <location>
        <begin position="250"/>
        <end position="272"/>
    </location>
</feature>
<feature type="compositionally biased region" description="Low complexity" evidence="6">
    <location>
        <begin position="395"/>
        <end position="411"/>
    </location>
</feature>
<feature type="compositionally biased region" description="Low complexity" evidence="6">
    <location>
        <begin position="146"/>
        <end position="164"/>
    </location>
</feature>
<dbReference type="Pfam" id="PF04024">
    <property type="entry name" value="PspC"/>
    <property type="match status" value="1"/>
</dbReference>
<dbReference type="STRING" id="936756.ATE80_15115"/>
<evidence type="ECO:0000313" key="9">
    <source>
        <dbReference type="EMBL" id="KUH37967.1"/>
    </source>
</evidence>
<evidence type="ECO:0000259" key="8">
    <source>
        <dbReference type="Pfam" id="PF04024"/>
    </source>
</evidence>
<organism evidence="9 10">
    <name type="scientific">Streptomyces kanasensis</name>
    <dbReference type="NCBI Taxonomy" id="936756"/>
    <lineage>
        <taxon>Bacteria</taxon>
        <taxon>Bacillati</taxon>
        <taxon>Actinomycetota</taxon>
        <taxon>Actinomycetes</taxon>
        <taxon>Kitasatosporales</taxon>
        <taxon>Streptomycetaceae</taxon>
        <taxon>Streptomyces</taxon>
    </lineage>
</organism>
<dbReference type="GO" id="GO:0005886">
    <property type="term" value="C:plasma membrane"/>
    <property type="evidence" value="ECO:0007669"/>
    <property type="project" value="UniProtKB-SubCell"/>
</dbReference>
<evidence type="ECO:0000256" key="3">
    <source>
        <dbReference type="ARBA" id="ARBA00022692"/>
    </source>
</evidence>
<dbReference type="OrthoDB" id="3535301at2"/>
<sequence length="464" mass="46759">MTSATPAPPEAPGAPPQHPPLRRTRRQKVVAGVCGGLGRHVDVDPVVFRVVTGVLAAAGGIGLIFYGFAWLAVPADGEDENEARRLLTGRVDGASLTAVLMALVGCGLFLSMLGANGDAIGFAILLACAAGGAAVWSQRRRHPEGQEPAAAAAAHAAGAEAPPETKAPPPPDAPSWWRDPIVKDGSTGPVPVGYLWGPVDGPRDGSPWYRPTRAARRGRRSLGGPVLFLALSAGAAGTASTWVGHPLATALQTGLACALAVFALGLVVSAFVGRTGAGTVFLTVVTALLLAGASALPRQIGTDWTQVEWRPASVADVRPRYALGTGVGTLDLSALDVPAGRTVRVAAEVGAGRLAVTVPADATVRVHGHADLGDVRLPPAEPPAAPAGPAPPTGPDGTPTDRTGTDRAPTGQTGTGRGADDIGVGLDRDVTRTVAPAAGTAPGGTLVLDLRIAVGLVEVARAAR</sequence>
<feature type="region of interest" description="Disordered" evidence="6">
    <location>
        <begin position="372"/>
        <end position="424"/>
    </location>
</feature>
<evidence type="ECO:0000256" key="4">
    <source>
        <dbReference type="ARBA" id="ARBA00022989"/>
    </source>
</evidence>
<dbReference type="EMBL" id="LNSV01000034">
    <property type="protein sequence ID" value="KUH37967.1"/>
    <property type="molecule type" value="Genomic_DNA"/>
</dbReference>
<keyword evidence="10" id="KW-1185">Reference proteome</keyword>
<evidence type="ECO:0000256" key="1">
    <source>
        <dbReference type="ARBA" id="ARBA00004162"/>
    </source>
</evidence>
<evidence type="ECO:0000313" key="10">
    <source>
        <dbReference type="Proteomes" id="UP000054011"/>
    </source>
</evidence>
<dbReference type="Proteomes" id="UP000054011">
    <property type="component" value="Unassembled WGS sequence"/>
</dbReference>
<feature type="transmembrane region" description="Helical" evidence="7">
    <location>
        <begin position="94"/>
        <end position="113"/>
    </location>
</feature>
<comment type="caution">
    <text evidence="9">The sequence shown here is derived from an EMBL/GenBank/DDBJ whole genome shotgun (WGS) entry which is preliminary data.</text>
</comment>
<feature type="transmembrane region" description="Helical" evidence="7">
    <location>
        <begin position="119"/>
        <end position="136"/>
    </location>
</feature>